<keyword evidence="3 6" id="KW-0812">Transmembrane</keyword>
<organism evidence="8 9">
    <name type="scientific">Vibrio marisflavi CECT 7928</name>
    <dbReference type="NCBI Taxonomy" id="634439"/>
    <lineage>
        <taxon>Bacteria</taxon>
        <taxon>Pseudomonadati</taxon>
        <taxon>Pseudomonadota</taxon>
        <taxon>Gammaproteobacteria</taxon>
        <taxon>Vibrionales</taxon>
        <taxon>Vibrionaceae</taxon>
        <taxon>Vibrio</taxon>
    </lineage>
</organism>
<dbReference type="EMBL" id="CAKLDM010000002">
    <property type="protein sequence ID" value="CAH0541471.1"/>
    <property type="molecule type" value="Genomic_DNA"/>
</dbReference>
<evidence type="ECO:0000256" key="3">
    <source>
        <dbReference type="ARBA" id="ARBA00022692"/>
    </source>
</evidence>
<dbReference type="PANTHER" id="PTHR42920">
    <property type="entry name" value="OS03G0707200 PROTEIN-RELATED"/>
    <property type="match status" value="1"/>
</dbReference>
<dbReference type="Proteomes" id="UP000838748">
    <property type="component" value="Unassembled WGS sequence"/>
</dbReference>
<feature type="transmembrane region" description="Helical" evidence="6">
    <location>
        <begin position="209"/>
        <end position="230"/>
    </location>
</feature>
<feature type="transmembrane region" description="Helical" evidence="6">
    <location>
        <begin position="91"/>
        <end position="113"/>
    </location>
</feature>
<evidence type="ECO:0000256" key="2">
    <source>
        <dbReference type="ARBA" id="ARBA00022475"/>
    </source>
</evidence>
<evidence type="ECO:0000313" key="9">
    <source>
        <dbReference type="Proteomes" id="UP000838748"/>
    </source>
</evidence>
<feature type="transmembrane region" description="Helical" evidence="6">
    <location>
        <begin position="242"/>
        <end position="259"/>
    </location>
</feature>
<dbReference type="InterPro" id="IPR000620">
    <property type="entry name" value="EamA_dom"/>
</dbReference>
<keyword evidence="5 6" id="KW-0472">Membrane</keyword>
<accession>A0ABN8E6Q4</accession>
<feature type="domain" description="EamA" evidence="7">
    <location>
        <begin position="5"/>
        <end position="135"/>
    </location>
</feature>
<keyword evidence="4 6" id="KW-1133">Transmembrane helix</keyword>
<evidence type="ECO:0000256" key="1">
    <source>
        <dbReference type="ARBA" id="ARBA00004651"/>
    </source>
</evidence>
<reference evidence="8" key="1">
    <citation type="submission" date="2021-11" db="EMBL/GenBank/DDBJ databases">
        <authorList>
            <person name="Rodrigo-Torres L."/>
            <person name="Arahal R. D."/>
            <person name="Lucena T."/>
        </authorList>
    </citation>
    <scope>NUCLEOTIDE SEQUENCE</scope>
    <source>
        <strain evidence="8">CECT 7928</strain>
    </source>
</reference>
<feature type="transmembrane region" description="Helical" evidence="6">
    <location>
        <begin position="148"/>
        <end position="170"/>
    </location>
</feature>
<dbReference type="PANTHER" id="PTHR42920:SF11">
    <property type="entry name" value="INNER MEMBRANE PROTEIN YTFF"/>
    <property type="match status" value="1"/>
</dbReference>
<dbReference type="Pfam" id="PF00892">
    <property type="entry name" value="EamA"/>
    <property type="match status" value="2"/>
</dbReference>
<comment type="subcellular location">
    <subcellularLocation>
        <location evidence="1">Cell membrane</location>
        <topology evidence="1">Multi-pass membrane protein</topology>
    </subcellularLocation>
</comment>
<feature type="transmembrane region" description="Helical" evidence="6">
    <location>
        <begin position="65"/>
        <end position="85"/>
    </location>
</feature>
<dbReference type="InterPro" id="IPR051258">
    <property type="entry name" value="Diverse_Substrate_Transporter"/>
</dbReference>
<feature type="transmembrane region" description="Helical" evidence="6">
    <location>
        <begin position="182"/>
        <end position="203"/>
    </location>
</feature>
<evidence type="ECO:0000313" key="8">
    <source>
        <dbReference type="EMBL" id="CAH0541471.1"/>
    </source>
</evidence>
<feature type="transmembrane region" description="Helical" evidence="6">
    <location>
        <begin position="265"/>
        <end position="286"/>
    </location>
</feature>
<feature type="transmembrane region" description="Helical" evidence="6">
    <location>
        <begin position="120"/>
        <end position="136"/>
    </location>
</feature>
<dbReference type="InterPro" id="IPR037185">
    <property type="entry name" value="EmrE-like"/>
</dbReference>
<evidence type="ECO:0000256" key="5">
    <source>
        <dbReference type="ARBA" id="ARBA00023136"/>
    </source>
</evidence>
<keyword evidence="2" id="KW-1003">Cell membrane</keyword>
<dbReference type="Gene3D" id="1.10.3730.20">
    <property type="match status" value="1"/>
</dbReference>
<keyword evidence="9" id="KW-1185">Reference proteome</keyword>
<proteinExistence type="predicted"/>
<evidence type="ECO:0000256" key="4">
    <source>
        <dbReference type="ARBA" id="ARBA00022989"/>
    </source>
</evidence>
<feature type="transmembrane region" description="Helical" evidence="6">
    <location>
        <begin position="33"/>
        <end position="53"/>
    </location>
</feature>
<dbReference type="RefSeq" id="WP_237363050.1">
    <property type="nucleotide sequence ID" value="NZ_CAKLDM010000002.1"/>
</dbReference>
<comment type="caution">
    <text evidence="8">The sequence shown here is derived from an EMBL/GenBank/DDBJ whole genome shotgun (WGS) entry which is preliminary data.</text>
</comment>
<evidence type="ECO:0000259" key="7">
    <source>
        <dbReference type="Pfam" id="PF00892"/>
    </source>
</evidence>
<feature type="domain" description="EamA" evidence="7">
    <location>
        <begin position="151"/>
        <end position="279"/>
    </location>
</feature>
<name>A0ABN8E6Q4_9VIBR</name>
<dbReference type="SUPFAM" id="SSF103481">
    <property type="entry name" value="Multidrug resistance efflux transporter EmrE"/>
    <property type="match status" value="2"/>
</dbReference>
<evidence type="ECO:0000256" key="6">
    <source>
        <dbReference type="SAM" id="Phobius"/>
    </source>
</evidence>
<gene>
    <name evidence="8" type="ORF">VMF7928_03581</name>
</gene>
<sequence>MKFIFPIAAVFIWAANAVVSKLATGVIEPGAIAFYRWFFAMLILLPFCIRSVLKQKNVVVANLAKLAILASLGMVLNQCLAYYAAYTTSATNIAVFLSLMPLFGIFLSVPLLGSPLKKKALIGALVSFSGLVYMLSKGNPQSLISQGISVGDGLMFISSLAYALYSVLLNKWKLPLKPWTSVFCQVVLGALLQLPLLLISHSYAIETQAIPMVFFAAAFASVLAPWLWFLGVQKIGAARATLLMNLVPVFTVSISSIFLGQPPTFYHLMGGGVVLVGLLTAQTNILSYMTERLAQLAGSSSSSKAANQDLMSSRS</sequence>
<protein>
    <recommendedName>
        <fullName evidence="7">EamA domain-containing protein</fullName>
    </recommendedName>
</protein>